<evidence type="ECO:0000259" key="3">
    <source>
        <dbReference type="PROSITE" id="PS51203"/>
    </source>
</evidence>
<dbReference type="InterPro" id="IPR007052">
    <property type="entry name" value="CS_dom"/>
</dbReference>
<dbReference type="OrthoDB" id="266138at2759"/>
<keyword evidence="2" id="KW-1133">Transmembrane helix</keyword>
<sequence>MDRYNERPYYSYSYHQSHDQMTVLLMVPYNTHEEDLSVAFDREYVIAGVRGQPPVVKGRLCSPIDPTTSVWQLEHSRLSARERTTSTTSTTSTHSSFAFISDPDISSSFAASLDSGPVSDAEDSFAPSPALSSPILPSADVNAYPIPRRKANSNIASSRSVSPGHALRSLSSYSSLESLETQSGRLLTLHLEKETPMIWPTLIIGPVPESFSPLVANSVIFDASHDLEHKYNMDPTSLQRIALDLYGRREKEEAFEYFLRAWHQARVPTTTMRLVSHYLPLQSTFDLEVPEEQAPRGTIAYYLQCIGGPRGLAHLYLEAGLLHLEGAASTLLSASYSSLNSIRMPLRSQIGEGGTEAWKRDREAAGRYFERARALQPELDVPTLPQEGEHHIHRIELEMPSMEIDSSAPESADSEPEVPVQIRRRRKKEEVSLVEENRKTAEVEDMDNTWYLYIPGIVGAGTALLVVGIVGALSFSTWSRRNQGS</sequence>
<dbReference type="Gene3D" id="2.60.40.790">
    <property type="match status" value="1"/>
</dbReference>
<feature type="domain" description="CS" evidence="3">
    <location>
        <begin position="7"/>
        <end position="203"/>
    </location>
</feature>
<feature type="transmembrane region" description="Helical" evidence="2">
    <location>
        <begin position="450"/>
        <end position="475"/>
    </location>
</feature>
<dbReference type="Proteomes" id="UP000308652">
    <property type="component" value="Unassembled WGS sequence"/>
</dbReference>
<keyword evidence="2" id="KW-0812">Transmembrane</keyword>
<evidence type="ECO:0000256" key="1">
    <source>
        <dbReference type="SAM" id="MobiDB-lite"/>
    </source>
</evidence>
<keyword evidence="5" id="KW-1185">Reference proteome</keyword>
<protein>
    <recommendedName>
        <fullName evidence="3">CS domain-containing protein</fullName>
    </recommendedName>
</protein>
<evidence type="ECO:0000313" key="5">
    <source>
        <dbReference type="Proteomes" id="UP000308652"/>
    </source>
</evidence>
<organism evidence="4 5">
    <name type="scientific">Crucibulum laeve</name>
    <dbReference type="NCBI Taxonomy" id="68775"/>
    <lineage>
        <taxon>Eukaryota</taxon>
        <taxon>Fungi</taxon>
        <taxon>Dikarya</taxon>
        <taxon>Basidiomycota</taxon>
        <taxon>Agaricomycotina</taxon>
        <taxon>Agaricomycetes</taxon>
        <taxon>Agaricomycetidae</taxon>
        <taxon>Agaricales</taxon>
        <taxon>Agaricineae</taxon>
        <taxon>Nidulariaceae</taxon>
        <taxon>Crucibulum</taxon>
    </lineage>
</organism>
<evidence type="ECO:0000313" key="4">
    <source>
        <dbReference type="EMBL" id="TFK40305.1"/>
    </source>
</evidence>
<keyword evidence="2" id="KW-0472">Membrane</keyword>
<gene>
    <name evidence="4" type="ORF">BDQ12DRAFT_628198</name>
</gene>
<reference evidence="4 5" key="1">
    <citation type="journal article" date="2019" name="Nat. Ecol. Evol.">
        <title>Megaphylogeny resolves global patterns of mushroom evolution.</title>
        <authorList>
            <person name="Varga T."/>
            <person name="Krizsan K."/>
            <person name="Foldi C."/>
            <person name="Dima B."/>
            <person name="Sanchez-Garcia M."/>
            <person name="Sanchez-Ramirez S."/>
            <person name="Szollosi G.J."/>
            <person name="Szarkandi J.G."/>
            <person name="Papp V."/>
            <person name="Albert L."/>
            <person name="Andreopoulos W."/>
            <person name="Angelini C."/>
            <person name="Antonin V."/>
            <person name="Barry K.W."/>
            <person name="Bougher N.L."/>
            <person name="Buchanan P."/>
            <person name="Buyck B."/>
            <person name="Bense V."/>
            <person name="Catcheside P."/>
            <person name="Chovatia M."/>
            <person name="Cooper J."/>
            <person name="Damon W."/>
            <person name="Desjardin D."/>
            <person name="Finy P."/>
            <person name="Geml J."/>
            <person name="Haridas S."/>
            <person name="Hughes K."/>
            <person name="Justo A."/>
            <person name="Karasinski D."/>
            <person name="Kautmanova I."/>
            <person name="Kiss B."/>
            <person name="Kocsube S."/>
            <person name="Kotiranta H."/>
            <person name="LaButti K.M."/>
            <person name="Lechner B.E."/>
            <person name="Liimatainen K."/>
            <person name="Lipzen A."/>
            <person name="Lukacs Z."/>
            <person name="Mihaltcheva S."/>
            <person name="Morgado L.N."/>
            <person name="Niskanen T."/>
            <person name="Noordeloos M.E."/>
            <person name="Ohm R.A."/>
            <person name="Ortiz-Santana B."/>
            <person name="Ovrebo C."/>
            <person name="Racz N."/>
            <person name="Riley R."/>
            <person name="Savchenko A."/>
            <person name="Shiryaev A."/>
            <person name="Soop K."/>
            <person name="Spirin V."/>
            <person name="Szebenyi C."/>
            <person name="Tomsovsky M."/>
            <person name="Tulloss R.E."/>
            <person name="Uehling J."/>
            <person name="Grigoriev I.V."/>
            <person name="Vagvolgyi C."/>
            <person name="Papp T."/>
            <person name="Martin F.M."/>
            <person name="Miettinen O."/>
            <person name="Hibbett D.S."/>
            <person name="Nagy L.G."/>
        </authorList>
    </citation>
    <scope>NUCLEOTIDE SEQUENCE [LARGE SCALE GENOMIC DNA]</scope>
    <source>
        <strain evidence="4 5">CBS 166.37</strain>
    </source>
</reference>
<dbReference type="InterPro" id="IPR008978">
    <property type="entry name" value="HSP20-like_chaperone"/>
</dbReference>
<proteinExistence type="predicted"/>
<accession>A0A5C3M6N0</accession>
<evidence type="ECO:0000256" key="2">
    <source>
        <dbReference type="SAM" id="Phobius"/>
    </source>
</evidence>
<dbReference type="PROSITE" id="PS51203">
    <property type="entry name" value="CS"/>
    <property type="match status" value="1"/>
</dbReference>
<dbReference type="AlphaFoldDB" id="A0A5C3M6N0"/>
<dbReference type="STRING" id="68775.A0A5C3M6N0"/>
<dbReference type="EMBL" id="ML213597">
    <property type="protein sequence ID" value="TFK40305.1"/>
    <property type="molecule type" value="Genomic_DNA"/>
</dbReference>
<dbReference type="Pfam" id="PF04969">
    <property type="entry name" value="CS"/>
    <property type="match status" value="1"/>
</dbReference>
<dbReference type="SUPFAM" id="SSF49764">
    <property type="entry name" value="HSP20-like chaperones"/>
    <property type="match status" value="1"/>
</dbReference>
<name>A0A5C3M6N0_9AGAR</name>
<feature type="region of interest" description="Disordered" evidence="1">
    <location>
        <begin position="403"/>
        <end position="423"/>
    </location>
</feature>